<proteinExistence type="predicted"/>
<evidence type="ECO:0000313" key="2">
    <source>
        <dbReference type="Proteomes" id="UP000019487"/>
    </source>
</evidence>
<evidence type="ECO:0000313" key="1">
    <source>
        <dbReference type="EMBL" id="ESZ92954.1"/>
    </source>
</evidence>
<dbReference type="EMBL" id="AYSA01000349">
    <property type="protein sequence ID" value="ESZ92954.1"/>
    <property type="molecule type" value="Genomic_DNA"/>
</dbReference>
<dbReference type="PANTHER" id="PTHR42085">
    <property type="entry name" value="F-BOX DOMAIN-CONTAINING PROTEIN"/>
    <property type="match status" value="1"/>
</dbReference>
<dbReference type="InterPro" id="IPR038883">
    <property type="entry name" value="AN11006-like"/>
</dbReference>
<name>W9CDS7_SCLBF</name>
<comment type="caution">
    <text evidence="1">The sequence shown here is derived from an EMBL/GenBank/DDBJ whole genome shotgun (WGS) entry which is preliminary data.</text>
</comment>
<accession>W9CDS7</accession>
<evidence type="ECO:0008006" key="3">
    <source>
        <dbReference type="Google" id="ProtNLM"/>
    </source>
</evidence>
<keyword evidence="2" id="KW-1185">Reference proteome</keyword>
<protein>
    <recommendedName>
        <fullName evidence="3">F-box domain-containing protein</fullName>
    </recommendedName>
</protein>
<dbReference type="AlphaFoldDB" id="W9CDS7"/>
<dbReference type="PANTHER" id="PTHR42085:SF8">
    <property type="entry name" value="F-BOX DOMAIN-CONTAINING PROTEIN"/>
    <property type="match status" value="1"/>
</dbReference>
<dbReference type="HOGENOM" id="CLU_077468_0_0_1"/>
<organism evidence="1 2">
    <name type="scientific">Sclerotinia borealis (strain F-4128)</name>
    <dbReference type="NCBI Taxonomy" id="1432307"/>
    <lineage>
        <taxon>Eukaryota</taxon>
        <taxon>Fungi</taxon>
        <taxon>Dikarya</taxon>
        <taxon>Ascomycota</taxon>
        <taxon>Pezizomycotina</taxon>
        <taxon>Leotiomycetes</taxon>
        <taxon>Helotiales</taxon>
        <taxon>Sclerotiniaceae</taxon>
        <taxon>Sclerotinia</taxon>
    </lineage>
</organism>
<dbReference type="STRING" id="1432307.W9CDS7"/>
<reference evidence="1 2" key="1">
    <citation type="journal article" date="2014" name="Genome Announc.">
        <title>Draft genome sequence of Sclerotinia borealis, a psychrophilic plant pathogenic fungus.</title>
        <authorList>
            <person name="Mardanov A.V."/>
            <person name="Beletsky A.V."/>
            <person name="Kadnikov V.V."/>
            <person name="Ignatov A.N."/>
            <person name="Ravin N.V."/>
        </authorList>
    </citation>
    <scope>NUCLEOTIDE SEQUENCE [LARGE SCALE GENOMIC DNA]</scope>
    <source>
        <strain evidence="2">F-4157</strain>
    </source>
</reference>
<dbReference type="OrthoDB" id="62952at2759"/>
<gene>
    <name evidence="1" type="ORF">SBOR_6673</name>
</gene>
<sequence>MPTNFLSLPRELRNSIYELLLVFEESIRMNNHLTPQKLQDFTPGLLRANKIIHSEASFILYAQNRFTLYDSSESFFEKIGRNNASSILYICIDFPRFDYRILHGTTLRDPSSQLLAKIQSDCTNIQTLQTSLETTVEMEHRFAKFDNFNIGAGALALADAHFRGIASLQDIIVEVYKEGPSALIRKEMESHGWTINTREFVEELDVENGVFMNVKEYYESLDHHEYQRHDDSGF</sequence>
<dbReference type="Proteomes" id="UP000019487">
    <property type="component" value="Unassembled WGS sequence"/>
</dbReference>